<dbReference type="AlphaFoldDB" id="A0AAP5M8X8"/>
<keyword evidence="6 8" id="KW-0472">Membrane</keyword>
<keyword evidence="7" id="KW-0653">Protein transport</keyword>
<keyword evidence="4 7" id="KW-0812">Transmembrane</keyword>
<evidence type="ECO:0000313" key="9">
    <source>
        <dbReference type="EMBL" id="MDR9894078.1"/>
    </source>
</evidence>
<dbReference type="PANTHER" id="PTHR30558">
    <property type="entry name" value="EXBD MEMBRANE COMPONENT OF PMF-DRIVEN MACROMOLECULE IMPORT SYSTEM"/>
    <property type="match status" value="1"/>
</dbReference>
<keyword evidence="3" id="KW-1003">Cell membrane</keyword>
<dbReference type="Pfam" id="PF02472">
    <property type="entry name" value="ExbD"/>
    <property type="match status" value="1"/>
</dbReference>
<evidence type="ECO:0000256" key="3">
    <source>
        <dbReference type="ARBA" id="ARBA00022475"/>
    </source>
</evidence>
<evidence type="ECO:0000256" key="2">
    <source>
        <dbReference type="ARBA" id="ARBA00005811"/>
    </source>
</evidence>
<reference evidence="10" key="1">
    <citation type="journal article" date="2021" name="Science">
        <title>Hunting the eagle killer: A cyanobacterial neurotoxin causes vacuolar myelinopathy.</title>
        <authorList>
            <person name="Breinlinger S."/>
            <person name="Phillips T.J."/>
            <person name="Haram B.N."/>
            <person name="Mares J."/>
            <person name="Martinez Yerena J.A."/>
            <person name="Hrouzek P."/>
            <person name="Sobotka R."/>
            <person name="Henderson W.M."/>
            <person name="Schmieder P."/>
            <person name="Williams S.M."/>
            <person name="Lauderdale J.D."/>
            <person name="Wilde H.D."/>
            <person name="Gerrin W."/>
            <person name="Kust A."/>
            <person name="Washington J.W."/>
            <person name="Wagner C."/>
            <person name="Geier B."/>
            <person name="Liebeke M."/>
            <person name="Enke H."/>
            <person name="Niedermeyer T.H.J."/>
            <person name="Wilde S.B."/>
        </authorList>
    </citation>
    <scope>NUCLEOTIDE SEQUENCE [LARGE SCALE GENOMIC DNA]</scope>
    <source>
        <strain evidence="10">Thurmond2011</strain>
    </source>
</reference>
<dbReference type="Proteomes" id="UP000667802">
    <property type="component" value="Unassembled WGS sequence"/>
</dbReference>
<dbReference type="EMBL" id="JAALHA020000002">
    <property type="protein sequence ID" value="MDR9894078.1"/>
    <property type="molecule type" value="Genomic_DNA"/>
</dbReference>
<dbReference type="GO" id="GO:0015031">
    <property type="term" value="P:protein transport"/>
    <property type="evidence" value="ECO:0007669"/>
    <property type="project" value="UniProtKB-KW"/>
</dbReference>
<comment type="similarity">
    <text evidence="2 7">Belongs to the ExbD/TolR family.</text>
</comment>
<evidence type="ECO:0000256" key="1">
    <source>
        <dbReference type="ARBA" id="ARBA00004162"/>
    </source>
</evidence>
<protein>
    <submittedName>
        <fullName evidence="9">Biopolymer transporter ExbD</fullName>
    </submittedName>
</protein>
<keyword evidence="7" id="KW-0813">Transport</keyword>
<evidence type="ECO:0000256" key="4">
    <source>
        <dbReference type="ARBA" id="ARBA00022692"/>
    </source>
</evidence>
<keyword evidence="10" id="KW-1185">Reference proteome</keyword>
<comment type="caution">
    <text evidence="9">The sequence shown here is derived from an EMBL/GenBank/DDBJ whole genome shotgun (WGS) entry which is preliminary data.</text>
</comment>
<organism evidence="9 10">
    <name type="scientific">Aetokthonos hydrillicola Thurmond2011</name>
    <dbReference type="NCBI Taxonomy" id="2712845"/>
    <lineage>
        <taxon>Bacteria</taxon>
        <taxon>Bacillati</taxon>
        <taxon>Cyanobacteriota</taxon>
        <taxon>Cyanophyceae</taxon>
        <taxon>Nostocales</taxon>
        <taxon>Hapalosiphonaceae</taxon>
        <taxon>Aetokthonos</taxon>
    </lineage>
</organism>
<accession>A0AAP5M8X8</accession>
<evidence type="ECO:0000256" key="5">
    <source>
        <dbReference type="ARBA" id="ARBA00022989"/>
    </source>
</evidence>
<feature type="transmembrane region" description="Helical" evidence="8">
    <location>
        <begin position="15"/>
        <end position="36"/>
    </location>
</feature>
<sequence length="133" mass="14370">MRLQDEPDLPLQINVVPMIDVMFALLTFFIMSSLFLTRSEGLPVNLPQAGTAQQQASAPITVTIDKAGQISLNRQPTGVDALAEQVSKLTGSNQETLVIINADEQVSHGHVVAVMDRLRQLKGVKLAIAAQKP</sequence>
<dbReference type="InterPro" id="IPR003400">
    <property type="entry name" value="ExbD"/>
</dbReference>
<keyword evidence="5 8" id="KW-1133">Transmembrane helix</keyword>
<gene>
    <name evidence="9" type="ORF">G7B40_005770</name>
</gene>
<evidence type="ECO:0000256" key="7">
    <source>
        <dbReference type="RuleBase" id="RU003879"/>
    </source>
</evidence>
<dbReference type="RefSeq" id="WP_208342479.1">
    <property type="nucleotide sequence ID" value="NZ_CAWQFN010000141.1"/>
</dbReference>
<proteinExistence type="inferred from homology"/>
<name>A0AAP5M8X8_9CYAN</name>
<comment type="subcellular location">
    <subcellularLocation>
        <location evidence="1">Cell membrane</location>
        <topology evidence="1">Single-pass membrane protein</topology>
    </subcellularLocation>
    <subcellularLocation>
        <location evidence="7">Cell membrane</location>
        <topology evidence="7">Single-pass type II membrane protein</topology>
    </subcellularLocation>
</comment>
<evidence type="ECO:0000256" key="8">
    <source>
        <dbReference type="SAM" id="Phobius"/>
    </source>
</evidence>
<dbReference type="GO" id="GO:0005886">
    <property type="term" value="C:plasma membrane"/>
    <property type="evidence" value="ECO:0007669"/>
    <property type="project" value="UniProtKB-SubCell"/>
</dbReference>
<evidence type="ECO:0000256" key="6">
    <source>
        <dbReference type="ARBA" id="ARBA00023136"/>
    </source>
</evidence>
<evidence type="ECO:0000313" key="10">
    <source>
        <dbReference type="Proteomes" id="UP000667802"/>
    </source>
</evidence>
<dbReference type="PANTHER" id="PTHR30558:SF3">
    <property type="entry name" value="BIOPOLYMER TRANSPORT PROTEIN EXBD-RELATED"/>
    <property type="match status" value="1"/>
</dbReference>
<dbReference type="Gene3D" id="3.30.420.270">
    <property type="match status" value="1"/>
</dbReference>
<dbReference type="GO" id="GO:0022857">
    <property type="term" value="F:transmembrane transporter activity"/>
    <property type="evidence" value="ECO:0007669"/>
    <property type="project" value="InterPro"/>
</dbReference>